<gene>
    <name evidence="5" type="ORF">U472_04145</name>
</gene>
<dbReference type="Pfam" id="PF13187">
    <property type="entry name" value="Fer4_9"/>
    <property type="match status" value="1"/>
</dbReference>
<dbReference type="InterPro" id="IPR053135">
    <property type="entry name" value="AKR2_Oxidoreductase"/>
</dbReference>
<dbReference type="SUPFAM" id="SSF46548">
    <property type="entry name" value="alpha-helical ferredoxin"/>
    <property type="match status" value="1"/>
</dbReference>
<evidence type="ECO:0000313" key="5">
    <source>
        <dbReference type="EMBL" id="OCL27750.1"/>
    </source>
</evidence>
<dbReference type="PROSITE" id="PS51379">
    <property type="entry name" value="4FE4S_FER_2"/>
    <property type="match status" value="1"/>
</dbReference>
<dbReference type="InterPro" id="IPR023210">
    <property type="entry name" value="NADP_OxRdtase_dom"/>
</dbReference>
<dbReference type="RefSeq" id="WP_068715805.1">
    <property type="nucleotide sequence ID" value="NZ_LWDV01000007.1"/>
</dbReference>
<evidence type="ECO:0000313" key="6">
    <source>
        <dbReference type="Proteomes" id="UP000093514"/>
    </source>
</evidence>
<dbReference type="CDD" id="cd19100">
    <property type="entry name" value="AKR_unchar"/>
    <property type="match status" value="1"/>
</dbReference>
<feature type="domain" description="4Fe-4S ferredoxin-type" evidence="4">
    <location>
        <begin position="329"/>
        <end position="358"/>
    </location>
</feature>
<comment type="caution">
    <text evidence="5">The sequence shown here is derived from an EMBL/GenBank/DDBJ whole genome shotgun (WGS) entry which is preliminary data.</text>
</comment>
<dbReference type="PROSITE" id="PS00198">
    <property type="entry name" value="4FE4S_FER_1"/>
    <property type="match status" value="1"/>
</dbReference>
<dbReference type="GO" id="GO:0046872">
    <property type="term" value="F:metal ion binding"/>
    <property type="evidence" value="ECO:0007669"/>
    <property type="project" value="UniProtKB-KW"/>
</dbReference>
<reference evidence="6" key="1">
    <citation type="submission" date="2016-07" db="EMBL/GenBank/DDBJ databases">
        <authorList>
            <person name="Florea S."/>
            <person name="Webb J.S."/>
            <person name="Jaromczyk J."/>
            <person name="Schardl C.L."/>
        </authorList>
    </citation>
    <scope>NUCLEOTIDE SEQUENCE [LARGE SCALE GENOMIC DNA]</scope>
    <source>
        <strain evidence="6">Z6</strain>
    </source>
</reference>
<dbReference type="Pfam" id="PF00248">
    <property type="entry name" value="Aldo_ket_red"/>
    <property type="match status" value="1"/>
</dbReference>
<dbReference type="InterPro" id="IPR017900">
    <property type="entry name" value="4Fe4S_Fe_S_CS"/>
</dbReference>
<dbReference type="PANTHER" id="PTHR43312">
    <property type="entry name" value="D-THREO-ALDOSE 1-DEHYDROGENASE"/>
    <property type="match status" value="1"/>
</dbReference>
<dbReference type="InterPro" id="IPR017896">
    <property type="entry name" value="4Fe4S_Fe-S-bd"/>
</dbReference>
<keyword evidence="3" id="KW-0411">Iron-sulfur</keyword>
<dbReference type="GO" id="GO:0051536">
    <property type="term" value="F:iron-sulfur cluster binding"/>
    <property type="evidence" value="ECO:0007669"/>
    <property type="project" value="UniProtKB-KW"/>
</dbReference>
<dbReference type="PANTHER" id="PTHR43312:SF1">
    <property type="entry name" value="NADP-DEPENDENT OXIDOREDUCTASE DOMAIN-CONTAINING PROTEIN"/>
    <property type="match status" value="1"/>
</dbReference>
<accession>A0A1C0ABK6</accession>
<protein>
    <submittedName>
        <fullName evidence="5">Aldo/keto reductase</fullName>
    </submittedName>
</protein>
<dbReference type="SUPFAM" id="SSF51430">
    <property type="entry name" value="NAD(P)-linked oxidoreductase"/>
    <property type="match status" value="1"/>
</dbReference>
<organism evidence="5 6">
    <name type="scientific">Orenia metallireducens</name>
    <dbReference type="NCBI Taxonomy" id="1413210"/>
    <lineage>
        <taxon>Bacteria</taxon>
        <taxon>Bacillati</taxon>
        <taxon>Bacillota</taxon>
        <taxon>Clostridia</taxon>
        <taxon>Halanaerobiales</taxon>
        <taxon>Halobacteroidaceae</taxon>
        <taxon>Orenia</taxon>
    </lineage>
</organism>
<dbReference type="Proteomes" id="UP000093514">
    <property type="component" value="Unassembled WGS sequence"/>
</dbReference>
<keyword evidence="6" id="KW-1185">Reference proteome</keyword>
<evidence type="ECO:0000259" key="4">
    <source>
        <dbReference type="PROSITE" id="PS51379"/>
    </source>
</evidence>
<sequence>MEKRVLGRTGLEVSLLGFGGFHLLEIPTEEARRLLNYYLDQGGNYIETAADYGDGESERKIGGVIAERRDELVLATKTSSRDKAGAKDDIERSMKNLQTDYLDIIFMHAVGTYEDLDKILSSDGAMEAVRDFQKSGKIGHVAISMHGQPDTLIEAIKTGEFDVVMAALNYFDRFNFPKLEGELIPLAQENNVGLICMKPIADGFLWRSAKQAFRYAFSLPVSMVVTGMNSEEMVKMDIDFANNFVQMTKEEKEKLFKEASELGDYICRQCGSCDNVCSEEINIREIFKLEGYYDRQMRDGKPRNPADFALRDRLRFWFGNQEMARDLYKEIEIKANQCSECGKCLDACPYNLPMIDKLKMSHYKLGEDNSLF</sequence>
<dbReference type="InterPro" id="IPR036812">
    <property type="entry name" value="NAD(P)_OxRdtase_dom_sf"/>
</dbReference>
<dbReference type="AlphaFoldDB" id="A0A1C0ABK6"/>
<dbReference type="OrthoDB" id="9773828at2"/>
<keyword evidence="2" id="KW-0408">Iron</keyword>
<evidence type="ECO:0000256" key="3">
    <source>
        <dbReference type="ARBA" id="ARBA00023014"/>
    </source>
</evidence>
<reference evidence="5 6" key="2">
    <citation type="submission" date="2016-08" db="EMBL/GenBank/DDBJ databases">
        <title>Orenia metallireducens sp. nov. strain Z6, a Novel Metal-reducing Firmicute from the Deep Subsurface.</title>
        <authorList>
            <person name="Maxim B.I."/>
            <person name="Kenneth K."/>
            <person name="Flynn T.M."/>
            <person name="Oloughlin E.J."/>
            <person name="Locke R.A."/>
            <person name="Weber J.R."/>
            <person name="Egan S.M."/>
            <person name="Mackie R.I."/>
            <person name="Cann I.K."/>
        </authorList>
    </citation>
    <scope>NUCLEOTIDE SEQUENCE [LARGE SCALE GENOMIC DNA]</scope>
    <source>
        <strain evidence="5 6">Z6</strain>
    </source>
</reference>
<proteinExistence type="predicted"/>
<evidence type="ECO:0000256" key="2">
    <source>
        <dbReference type="ARBA" id="ARBA00023004"/>
    </source>
</evidence>
<keyword evidence="1" id="KW-0479">Metal-binding</keyword>
<evidence type="ECO:0000256" key="1">
    <source>
        <dbReference type="ARBA" id="ARBA00022723"/>
    </source>
</evidence>
<dbReference type="EMBL" id="LWDV01000007">
    <property type="protein sequence ID" value="OCL27750.1"/>
    <property type="molecule type" value="Genomic_DNA"/>
</dbReference>
<name>A0A1C0ABK6_9FIRM</name>
<dbReference type="Gene3D" id="3.20.20.100">
    <property type="entry name" value="NADP-dependent oxidoreductase domain"/>
    <property type="match status" value="1"/>
</dbReference>